<dbReference type="GeneID" id="54364262"/>
<dbReference type="GO" id="GO:0006879">
    <property type="term" value="P:intracellular iron ion homeostasis"/>
    <property type="evidence" value="ECO:0007669"/>
    <property type="project" value="TreeGrafter"/>
</dbReference>
<evidence type="ECO:0000256" key="2">
    <source>
        <dbReference type="ARBA" id="ARBA00006278"/>
    </source>
</evidence>
<dbReference type="Gene3D" id="3.40.50.80">
    <property type="entry name" value="Nucleotide-binding domain of ferredoxin-NADP reductase (FNR) module"/>
    <property type="match status" value="1"/>
</dbReference>
<dbReference type="InterPro" id="IPR051410">
    <property type="entry name" value="Ferric/Cupric_Reductase"/>
</dbReference>
<accession>A0A6J3M523</accession>
<dbReference type="SUPFAM" id="SSF52343">
    <property type="entry name" value="Ferredoxin reductase-like, C-terminal NADP-linked domain"/>
    <property type="match status" value="1"/>
</dbReference>
<evidence type="ECO:0000256" key="9">
    <source>
        <dbReference type="ARBA" id="ARBA00023136"/>
    </source>
</evidence>
<keyword evidence="10" id="KW-0325">Glycoprotein</keyword>
<protein>
    <recommendedName>
        <fullName evidence="12">FAD-binding FR-type domain-containing protein</fullName>
    </recommendedName>
</protein>
<comment type="similarity">
    <text evidence="2">Belongs to the ferric reductase (FRE) family.</text>
</comment>
<keyword evidence="13" id="KW-1185">Reference proteome</keyword>
<dbReference type="OrthoDB" id="17725at2759"/>
<keyword evidence="5" id="KW-0249">Electron transport</keyword>
<dbReference type="SFLD" id="SFLDG01168">
    <property type="entry name" value="Ferric_reductase_subgroup_(FRE"/>
    <property type="match status" value="1"/>
</dbReference>
<reference evidence="14" key="2">
    <citation type="submission" date="2020-04" db="EMBL/GenBank/DDBJ databases">
        <authorList>
            <consortium name="NCBI Genome Project"/>
        </authorList>
    </citation>
    <scope>NUCLEOTIDE SEQUENCE</scope>
    <source>
        <strain evidence="14">CBS 342.82</strain>
    </source>
</reference>
<comment type="subcellular location">
    <subcellularLocation>
        <location evidence="1">Membrane</location>
        <topology evidence="1">Multi-pass membrane protein</topology>
    </subcellularLocation>
</comment>
<evidence type="ECO:0000256" key="5">
    <source>
        <dbReference type="ARBA" id="ARBA00022982"/>
    </source>
</evidence>
<keyword evidence="6 11" id="KW-1133">Transmembrane helix</keyword>
<dbReference type="CDD" id="cd06186">
    <property type="entry name" value="NOX_Duox_like_FAD_NADP"/>
    <property type="match status" value="1"/>
</dbReference>
<feature type="domain" description="FAD-binding FR-type" evidence="12">
    <location>
        <begin position="307"/>
        <end position="421"/>
    </location>
</feature>
<keyword evidence="8" id="KW-0406">Ion transport</keyword>
<evidence type="ECO:0000256" key="10">
    <source>
        <dbReference type="ARBA" id="ARBA00023180"/>
    </source>
</evidence>
<dbReference type="InterPro" id="IPR039261">
    <property type="entry name" value="FNR_nucleotide-bd"/>
</dbReference>
<proteinExistence type="inferred from homology"/>
<dbReference type="GO" id="GO:0006826">
    <property type="term" value="P:iron ion transport"/>
    <property type="evidence" value="ECO:0007669"/>
    <property type="project" value="TreeGrafter"/>
</dbReference>
<sequence>MVMPAGTPWFDLPVTLEMDRTYMCMSNDTTVCSTQEGYWVFWYEADHRYGLTTVAFFMTAIILFGLVHLASVFTPRSISQSNFVAQRLVAPFRWLSYRRLRISFLDWNSAPVGTLLLGAVGTIFFMAMTLAPMPYYWPNYTDPDATEYGSSMPIATRAGWLATGCLPFVIMTAGKSNLITLATGVSYDKLQVFHRWISYAMFVLALIHTFPFIVFNLRFGTMVAVWQTSIFYWTGVVALLAQAWLTFASLSPLRTLAYEWFKFSHFVAGLIFTLFFFFHCDWILTSAQFFVATLVLFAASWLHRQARLYLEHGINHKATISLAANGFIRVAVPTQIRWSVGQHFFVRFAGLGPLHLLSTHPFSACSLPVRASPDESPESELVFFIRPRGGLTARLAKYAEKHPEGQMRVLLDGPYSGINMDTFASSDRSIIIAGGSGAGWALPFISAFLRRRQLQPLSQQKSSSLRVILATRDLATQSWFEQTVAQEVNAFEGIDSLTPEDLSIEIFYTGDSSTQEKNPSEGQFLSKLDDPEKIPISTIAADPETISSSGSSTNASTSRHVRRVCCPSHNLHRPLLPSIIVEEHEAQLVGSSTSIYLCGPLSMQKDVANAVAARQAHVVQDGGVKALELDIEHFSWA</sequence>
<feature type="transmembrane region" description="Helical" evidence="11">
    <location>
        <begin position="230"/>
        <end position="248"/>
    </location>
</feature>
<dbReference type="InterPro" id="IPR013130">
    <property type="entry name" value="Fe3_Rdtase_TM_dom"/>
</dbReference>
<dbReference type="RefSeq" id="XP_033459013.1">
    <property type="nucleotide sequence ID" value="XM_033606462.1"/>
</dbReference>
<evidence type="ECO:0000313" key="13">
    <source>
        <dbReference type="Proteomes" id="UP000504637"/>
    </source>
</evidence>
<keyword evidence="7" id="KW-0560">Oxidoreductase</keyword>
<evidence type="ECO:0000256" key="1">
    <source>
        <dbReference type="ARBA" id="ARBA00004141"/>
    </source>
</evidence>
<dbReference type="GO" id="GO:0005886">
    <property type="term" value="C:plasma membrane"/>
    <property type="evidence" value="ECO:0007669"/>
    <property type="project" value="TreeGrafter"/>
</dbReference>
<feature type="transmembrane region" description="Helical" evidence="11">
    <location>
        <begin position="49"/>
        <end position="73"/>
    </location>
</feature>
<reference evidence="14" key="3">
    <citation type="submission" date="2025-08" db="UniProtKB">
        <authorList>
            <consortium name="RefSeq"/>
        </authorList>
    </citation>
    <scope>IDENTIFICATION</scope>
    <source>
        <strain evidence="14">CBS 342.82</strain>
    </source>
</reference>
<dbReference type="GO" id="GO:0000293">
    <property type="term" value="F:ferric-chelate reductase activity"/>
    <property type="evidence" value="ECO:0007669"/>
    <property type="project" value="UniProtKB-ARBA"/>
</dbReference>
<dbReference type="GO" id="GO:0015677">
    <property type="term" value="P:copper ion import"/>
    <property type="evidence" value="ECO:0007669"/>
    <property type="project" value="TreeGrafter"/>
</dbReference>
<organism evidence="14">
    <name type="scientific">Dissoconium aciculare CBS 342.82</name>
    <dbReference type="NCBI Taxonomy" id="1314786"/>
    <lineage>
        <taxon>Eukaryota</taxon>
        <taxon>Fungi</taxon>
        <taxon>Dikarya</taxon>
        <taxon>Ascomycota</taxon>
        <taxon>Pezizomycotina</taxon>
        <taxon>Dothideomycetes</taxon>
        <taxon>Dothideomycetidae</taxon>
        <taxon>Mycosphaerellales</taxon>
        <taxon>Dissoconiaceae</taxon>
        <taxon>Dissoconium</taxon>
    </lineage>
</organism>
<dbReference type="PANTHER" id="PTHR32361:SF9">
    <property type="entry name" value="FERRIC REDUCTASE TRANSMEMBRANE COMPONENT 3-RELATED"/>
    <property type="match status" value="1"/>
</dbReference>
<dbReference type="Proteomes" id="UP000504637">
    <property type="component" value="Unplaced"/>
</dbReference>
<dbReference type="SFLD" id="SFLDS00052">
    <property type="entry name" value="Ferric_Reductase_Domain"/>
    <property type="match status" value="1"/>
</dbReference>
<evidence type="ECO:0000256" key="3">
    <source>
        <dbReference type="ARBA" id="ARBA00022448"/>
    </source>
</evidence>
<keyword evidence="3" id="KW-0813">Transport</keyword>
<dbReference type="InterPro" id="IPR017927">
    <property type="entry name" value="FAD-bd_FR_type"/>
</dbReference>
<evidence type="ECO:0000256" key="8">
    <source>
        <dbReference type="ARBA" id="ARBA00023065"/>
    </source>
</evidence>
<dbReference type="AlphaFoldDB" id="A0A6J3M523"/>
<dbReference type="Pfam" id="PF08030">
    <property type="entry name" value="NAD_binding_6"/>
    <property type="match status" value="1"/>
</dbReference>
<feature type="transmembrane region" description="Helical" evidence="11">
    <location>
        <begin position="196"/>
        <end position="218"/>
    </location>
</feature>
<dbReference type="PROSITE" id="PS51384">
    <property type="entry name" value="FAD_FR"/>
    <property type="match status" value="1"/>
</dbReference>
<dbReference type="PANTHER" id="PTHR32361">
    <property type="entry name" value="FERRIC/CUPRIC REDUCTASE TRANSMEMBRANE COMPONENT"/>
    <property type="match status" value="1"/>
</dbReference>
<dbReference type="InterPro" id="IPR013112">
    <property type="entry name" value="FAD-bd_8"/>
</dbReference>
<name>A0A6J3M523_9PEZI</name>
<dbReference type="Pfam" id="PF01794">
    <property type="entry name" value="Ferric_reduct"/>
    <property type="match status" value="1"/>
</dbReference>
<feature type="transmembrane region" description="Helical" evidence="11">
    <location>
        <begin position="157"/>
        <end position="175"/>
    </location>
</feature>
<evidence type="ECO:0000259" key="12">
    <source>
        <dbReference type="PROSITE" id="PS51384"/>
    </source>
</evidence>
<keyword evidence="9 11" id="KW-0472">Membrane</keyword>
<evidence type="ECO:0000256" key="7">
    <source>
        <dbReference type="ARBA" id="ARBA00023002"/>
    </source>
</evidence>
<evidence type="ECO:0000256" key="6">
    <source>
        <dbReference type="ARBA" id="ARBA00022989"/>
    </source>
</evidence>
<dbReference type="InterPro" id="IPR013121">
    <property type="entry name" value="Fe_red_NAD-bd_6"/>
</dbReference>
<feature type="transmembrane region" description="Helical" evidence="11">
    <location>
        <begin position="115"/>
        <end position="137"/>
    </location>
</feature>
<keyword evidence="4 11" id="KW-0812">Transmembrane</keyword>
<dbReference type="Pfam" id="PF08022">
    <property type="entry name" value="FAD_binding_8"/>
    <property type="match status" value="1"/>
</dbReference>
<evidence type="ECO:0000256" key="11">
    <source>
        <dbReference type="SAM" id="Phobius"/>
    </source>
</evidence>
<feature type="transmembrane region" description="Helical" evidence="11">
    <location>
        <begin position="260"/>
        <end position="278"/>
    </location>
</feature>
<evidence type="ECO:0000256" key="4">
    <source>
        <dbReference type="ARBA" id="ARBA00022692"/>
    </source>
</evidence>
<reference evidence="14" key="1">
    <citation type="submission" date="2020-01" db="EMBL/GenBank/DDBJ databases">
        <authorList>
            <consortium name="DOE Joint Genome Institute"/>
            <person name="Haridas S."/>
            <person name="Albert R."/>
            <person name="Binder M."/>
            <person name="Bloem J."/>
            <person name="Labutti K."/>
            <person name="Salamov A."/>
            <person name="Andreopoulos B."/>
            <person name="Baker S.E."/>
            <person name="Barry K."/>
            <person name="Bills G."/>
            <person name="Bluhm B.H."/>
            <person name="Cannon C."/>
            <person name="Castanera R."/>
            <person name="Culley D.E."/>
            <person name="Daum C."/>
            <person name="Ezra D."/>
            <person name="Gonzalez J.B."/>
            <person name="Henrissat B."/>
            <person name="Kuo A."/>
            <person name="Liang C."/>
            <person name="Lipzen A."/>
            <person name="Lutzoni F."/>
            <person name="Magnuson J."/>
            <person name="Mondo S."/>
            <person name="Nolan M."/>
            <person name="Ohm R."/>
            <person name="Pangilinan J."/>
            <person name="Park H.-J."/>
            <person name="Ramirez L."/>
            <person name="Alfaro M."/>
            <person name="Sun H."/>
            <person name="Tritt A."/>
            <person name="Yoshinaga Y."/>
            <person name="Zwiers L.-H."/>
            <person name="Turgeon B.G."/>
            <person name="Goodwin S.B."/>
            <person name="Spatafora J.W."/>
            <person name="Crous P.W."/>
            <person name="Grigoriev I.V."/>
        </authorList>
    </citation>
    <scope>NUCLEOTIDE SEQUENCE</scope>
    <source>
        <strain evidence="14">CBS 342.82</strain>
    </source>
</reference>
<gene>
    <name evidence="14" type="ORF">K489DRAFT_388993</name>
</gene>
<evidence type="ECO:0000313" key="14">
    <source>
        <dbReference type="RefSeq" id="XP_033459013.1"/>
    </source>
</evidence>